<keyword evidence="2" id="KW-1185">Reference proteome</keyword>
<dbReference type="Proteomes" id="UP000479000">
    <property type="component" value="Unassembled WGS sequence"/>
</dbReference>
<gene>
    <name evidence="1" type="ORF">NTEN_LOCUS900</name>
</gene>
<feature type="non-terminal residue" evidence="1">
    <location>
        <position position="108"/>
    </location>
</feature>
<evidence type="ECO:0000313" key="1">
    <source>
        <dbReference type="EMBL" id="CAA9994081.1"/>
    </source>
</evidence>
<accession>A0A6H5FWI6</accession>
<evidence type="ECO:0000313" key="2">
    <source>
        <dbReference type="Proteomes" id="UP000479000"/>
    </source>
</evidence>
<dbReference type="AlphaFoldDB" id="A0A6H5FWI6"/>
<organism evidence="1 2">
    <name type="scientific">Nesidiocoris tenuis</name>
    <dbReference type="NCBI Taxonomy" id="355587"/>
    <lineage>
        <taxon>Eukaryota</taxon>
        <taxon>Metazoa</taxon>
        <taxon>Ecdysozoa</taxon>
        <taxon>Arthropoda</taxon>
        <taxon>Hexapoda</taxon>
        <taxon>Insecta</taxon>
        <taxon>Pterygota</taxon>
        <taxon>Neoptera</taxon>
        <taxon>Paraneoptera</taxon>
        <taxon>Hemiptera</taxon>
        <taxon>Heteroptera</taxon>
        <taxon>Panheteroptera</taxon>
        <taxon>Cimicomorpha</taxon>
        <taxon>Miridae</taxon>
        <taxon>Dicyphina</taxon>
        <taxon>Nesidiocoris</taxon>
    </lineage>
</organism>
<name>A0A6H5FWI6_9HEMI</name>
<proteinExistence type="predicted"/>
<protein>
    <submittedName>
        <fullName evidence="1">Uncharacterized protein</fullName>
    </submittedName>
</protein>
<reference evidence="1 2" key="1">
    <citation type="submission" date="2020-02" db="EMBL/GenBank/DDBJ databases">
        <authorList>
            <person name="Ferguson B K."/>
        </authorList>
    </citation>
    <scope>NUCLEOTIDE SEQUENCE [LARGE SCALE GENOMIC DNA]</scope>
</reference>
<dbReference type="EMBL" id="CADCXU010001654">
    <property type="protein sequence ID" value="CAA9994081.1"/>
    <property type="molecule type" value="Genomic_DNA"/>
</dbReference>
<sequence length="108" mass="12066">MSPTAHDGASGDAFESALMQQLATPKREYTADEHFYLAIAKDVAHLPDTARMAVRMATLQALADEMKKLAVCSTLFSSPFNQQLVEHKKAIAEFETVFERSWYRAVLT</sequence>